<protein>
    <submittedName>
        <fullName evidence="1">Uncharacterized protein</fullName>
    </submittedName>
</protein>
<dbReference type="AlphaFoldDB" id="A0A1Y2GXY7"/>
<dbReference type="EMBL" id="MCFL01000390">
    <property type="protein sequence ID" value="ORZ27160.1"/>
    <property type="molecule type" value="Genomic_DNA"/>
</dbReference>
<proteinExistence type="predicted"/>
<evidence type="ECO:0000313" key="2">
    <source>
        <dbReference type="Proteomes" id="UP000193411"/>
    </source>
</evidence>
<dbReference type="Proteomes" id="UP000193411">
    <property type="component" value="Unassembled WGS sequence"/>
</dbReference>
<reference evidence="1 2" key="1">
    <citation type="submission" date="2016-07" db="EMBL/GenBank/DDBJ databases">
        <title>Pervasive Adenine N6-methylation of Active Genes in Fungi.</title>
        <authorList>
            <consortium name="DOE Joint Genome Institute"/>
            <person name="Mondo S.J."/>
            <person name="Dannebaum R.O."/>
            <person name="Kuo R.C."/>
            <person name="Labutti K."/>
            <person name="Haridas S."/>
            <person name="Kuo A."/>
            <person name="Salamov A."/>
            <person name="Ahrendt S.R."/>
            <person name="Lipzen A."/>
            <person name="Sullivan W."/>
            <person name="Andreopoulos W.B."/>
            <person name="Clum A."/>
            <person name="Lindquist E."/>
            <person name="Daum C."/>
            <person name="Ramamoorthy G.K."/>
            <person name="Gryganskyi A."/>
            <person name="Culley D."/>
            <person name="Magnuson J.K."/>
            <person name="James T.Y."/>
            <person name="O'Malley M.A."/>
            <person name="Stajich J.E."/>
            <person name="Spatafora J.W."/>
            <person name="Visel A."/>
            <person name="Grigoriev I.V."/>
        </authorList>
    </citation>
    <scope>NUCLEOTIDE SEQUENCE [LARGE SCALE GENOMIC DNA]</scope>
    <source>
        <strain evidence="1 2">PL171</strain>
    </source>
</reference>
<sequence length="62" mass="6908">MIVTFKNTQHKLGAWGMYLIVLCFDIARNMGGTEDACREGAQIVELSGRDPPRRLGPETTEI</sequence>
<comment type="caution">
    <text evidence="1">The sequence shown here is derived from an EMBL/GenBank/DDBJ whole genome shotgun (WGS) entry which is preliminary data.</text>
</comment>
<name>A0A1Y2GXY7_9FUNG</name>
<keyword evidence="2" id="KW-1185">Reference proteome</keyword>
<evidence type="ECO:0000313" key="1">
    <source>
        <dbReference type="EMBL" id="ORZ27160.1"/>
    </source>
</evidence>
<gene>
    <name evidence="1" type="ORF">BCR44DRAFT_1455841</name>
</gene>
<organism evidence="1 2">
    <name type="scientific">Catenaria anguillulae PL171</name>
    <dbReference type="NCBI Taxonomy" id="765915"/>
    <lineage>
        <taxon>Eukaryota</taxon>
        <taxon>Fungi</taxon>
        <taxon>Fungi incertae sedis</taxon>
        <taxon>Blastocladiomycota</taxon>
        <taxon>Blastocladiomycetes</taxon>
        <taxon>Blastocladiales</taxon>
        <taxon>Catenariaceae</taxon>
        <taxon>Catenaria</taxon>
    </lineage>
</organism>
<accession>A0A1Y2GXY7</accession>